<dbReference type="OrthoDB" id="2333384at2759"/>
<gene>
    <name evidence="3" type="ORF">A1O1_06742</name>
</gene>
<dbReference type="EMBL" id="AMWN01000006">
    <property type="protein sequence ID" value="EXJ83123.1"/>
    <property type="molecule type" value="Genomic_DNA"/>
</dbReference>
<feature type="domain" description="Arrestin-like N-terminal" evidence="2">
    <location>
        <begin position="14"/>
        <end position="171"/>
    </location>
</feature>
<keyword evidence="4" id="KW-1185">Reference proteome</keyword>
<accession>W9XSA8</accession>
<dbReference type="eggNOG" id="ENOG502SUDG">
    <property type="taxonomic scope" value="Eukaryota"/>
</dbReference>
<evidence type="ECO:0000256" key="1">
    <source>
        <dbReference type="SAM" id="MobiDB-lite"/>
    </source>
</evidence>
<sequence length="587" mass="66096">MGLTKPCNSTGLSLEFDEARHHHSPGDVISGRVNLSTASETAIGNVAVSFWGRAKSRIIQQHGQSATTHRGRTQYFHQQKTLYEGQYTHKAGFFSWPFEFVVPDRADPVCIRCSDKWKPKEHYRSTQDLDLNLTLPATMFHKRYTFGRQADCFIEYVLEAVVTEPEGLHTIRKPQTKVSKYPVVFHPLSTPKPIQDYRFTEETRYLTISTLKLLPEYKETGLGMRDLARSIFQKDSLPRFSFWVMVEAPTLIQLFHPENIPFRIRATPDTKPGRTTVDHSTGFPEVVLKSAKIELKAFVRCRAPGTYSDNKTYDIPLLAHRVLNEPLQLTHGSTTAAEATVDLGRLCNLRLGNAKLGSRLEGPLCPSFTGYNVSRTYLLTWELEVECADKTEKIYSSYNTPECTVIMQPATTHLSYSGFDQAEGTEMTRVTSGQSTGSGSRLGWWSSRRRSGEPTTNGANVEMKKEKPTFGAFDRTPGTKDSQQKKNKQEKVLTKEEEAAQDRACRIKEQESDEEVENDGQEQQQQQFYPDTDTDTGTDVEDCIFTDATTLGLHGEQAPQPPPSSSPPHTTIITDIEADLPPPRYVP</sequence>
<dbReference type="GeneID" id="19161608"/>
<name>W9XSA8_9EURO</name>
<evidence type="ECO:0000259" key="2">
    <source>
        <dbReference type="Pfam" id="PF00339"/>
    </source>
</evidence>
<dbReference type="Pfam" id="PF00339">
    <property type="entry name" value="Arrestin_N"/>
    <property type="match status" value="1"/>
</dbReference>
<dbReference type="Gene3D" id="2.60.40.640">
    <property type="match status" value="1"/>
</dbReference>
<feature type="compositionally biased region" description="Low complexity" evidence="1">
    <location>
        <begin position="435"/>
        <end position="446"/>
    </location>
</feature>
<reference evidence="3 4" key="1">
    <citation type="submission" date="2013-03" db="EMBL/GenBank/DDBJ databases">
        <title>The Genome Sequence of Capronia coronata CBS 617.96.</title>
        <authorList>
            <consortium name="The Broad Institute Genomics Platform"/>
            <person name="Cuomo C."/>
            <person name="de Hoog S."/>
            <person name="Gorbushina A."/>
            <person name="Walker B."/>
            <person name="Young S.K."/>
            <person name="Zeng Q."/>
            <person name="Gargeya S."/>
            <person name="Fitzgerald M."/>
            <person name="Haas B."/>
            <person name="Abouelleil A."/>
            <person name="Allen A.W."/>
            <person name="Alvarado L."/>
            <person name="Arachchi H.M."/>
            <person name="Berlin A.M."/>
            <person name="Chapman S.B."/>
            <person name="Gainer-Dewar J."/>
            <person name="Goldberg J."/>
            <person name="Griggs A."/>
            <person name="Gujja S."/>
            <person name="Hansen M."/>
            <person name="Howarth C."/>
            <person name="Imamovic A."/>
            <person name="Ireland A."/>
            <person name="Larimer J."/>
            <person name="McCowan C."/>
            <person name="Murphy C."/>
            <person name="Pearson M."/>
            <person name="Poon T.W."/>
            <person name="Priest M."/>
            <person name="Roberts A."/>
            <person name="Saif S."/>
            <person name="Shea T."/>
            <person name="Sisk P."/>
            <person name="Sykes S."/>
            <person name="Wortman J."/>
            <person name="Nusbaum C."/>
            <person name="Birren B."/>
        </authorList>
    </citation>
    <scope>NUCLEOTIDE SEQUENCE [LARGE SCALE GENOMIC DNA]</scope>
    <source>
        <strain evidence="3 4">CBS 617.96</strain>
    </source>
</reference>
<organism evidence="3 4">
    <name type="scientific">Capronia coronata CBS 617.96</name>
    <dbReference type="NCBI Taxonomy" id="1182541"/>
    <lineage>
        <taxon>Eukaryota</taxon>
        <taxon>Fungi</taxon>
        <taxon>Dikarya</taxon>
        <taxon>Ascomycota</taxon>
        <taxon>Pezizomycotina</taxon>
        <taxon>Eurotiomycetes</taxon>
        <taxon>Chaetothyriomycetidae</taxon>
        <taxon>Chaetothyriales</taxon>
        <taxon>Herpotrichiellaceae</taxon>
        <taxon>Capronia</taxon>
    </lineage>
</organism>
<dbReference type="InterPro" id="IPR014752">
    <property type="entry name" value="Arrestin-like_C"/>
</dbReference>
<dbReference type="RefSeq" id="XP_007725809.1">
    <property type="nucleotide sequence ID" value="XM_007727619.1"/>
</dbReference>
<feature type="compositionally biased region" description="Basic and acidic residues" evidence="1">
    <location>
        <begin position="482"/>
        <end position="510"/>
    </location>
</feature>
<protein>
    <recommendedName>
        <fullName evidence="2">Arrestin-like N-terminal domain-containing protein</fullName>
    </recommendedName>
</protein>
<dbReference type="AlphaFoldDB" id="W9XSA8"/>
<dbReference type="HOGENOM" id="CLU_031205_0_0_1"/>
<feature type="region of interest" description="Disordered" evidence="1">
    <location>
        <begin position="426"/>
        <end position="587"/>
    </location>
</feature>
<feature type="compositionally biased region" description="Acidic residues" evidence="1">
    <location>
        <begin position="511"/>
        <end position="520"/>
    </location>
</feature>
<dbReference type="STRING" id="1182541.W9XSA8"/>
<dbReference type="CDD" id="cd22952">
    <property type="entry name" value="ART10-like"/>
    <property type="match status" value="1"/>
</dbReference>
<dbReference type="InterPro" id="IPR011021">
    <property type="entry name" value="Arrestin-like_N"/>
</dbReference>
<evidence type="ECO:0000313" key="4">
    <source>
        <dbReference type="Proteomes" id="UP000019484"/>
    </source>
</evidence>
<evidence type="ECO:0000313" key="3">
    <source>
        <dbReference type="EMBL" id="EXJ83123.1"/>
    </source>
</evidence>
<dbReference type="Proteomes" id="UP000019484">
    <property type="component" value="Unassembled WGS sequence"/>
</dbReference>
<comment type="caution">
    <text evidence="3">The sequence shown here is derived from an EMBL/GenBank/DDBJ whole genome shotgun (WGS) entry which is preliminary data.</text>
</comment>
<proteinExistence type="predicted"/>
<feature type="compositionally biased region" description="Acidic residues" evidence="1">
    <location>
        <begin position="532"/>
        <end position="544"/>
    </location>
</feature>